<keyword evidence="5" id="KW-0378">Hydrolase</keyword>
<proteinExistence type="inferred from homology"/>
<evidence type="ECO:0000259" key="2">
    <source>
        <dbReference type="Pfam" id="PF01523"/>
    </source>
</evidence>
<dbReference type="GO" id="GO:0005829">
    <property type="term" value="C:cytosol"/>
    <property type="evidence" value="ECO:0007669"/>
    <property type="project" value="TreeGrafter"/>
</dbReference>
<dbReference type="PANTHER" id="PTHR43421:SF1">
    <property type="entry name" value="METALLOPROTEASE PMBA"/>
    <property type="match status" value="1"/>
</dbReference>
<comment type="caution">
    <text evidence="5">The sequence shown here is derived from an EMBL/GenBank/DDBJ whole genome shotgun (WGS) entry which is preliminary data.</text>
</comment>
<keyword evidence="5" id="KW-0645">Protease</keyword>
<evidence type="ECO:0000313" key="5">
    <source>
        <dbReference type="EMBL" id="RCU50076.1"/>
    </source>
</evidence>
<evidence type="ECO:0000259" key="3">
    <source>
        <dbReference type="Pfam" id="PF19289"/>
    </source>
</evidence>
<evidence type="ECO:0000259" key="4">
    <source>
        <dbReference type="Pfam" id="PF19290"/>
    </source>
</evidence>
<dbReference type="Pfam" id="PF19290">
    <property type="entry name" value="PmbA_TldD_2nd"/>
    <property type="match status" value="1"/>
</dbReference>
<feature type="domain" description="Metalloprotease TldD/E N-terminal" evidence="2">
    <location>
        <begin position="34"/>
        <end position="98"/>
    </location>
</feature>
<sequence>MFVQQDEFEQQLPILKQAVEDALALAKSEGVSGAEVAISRQQGLSVSMRKGEVDTLEFNQDGALGISVYMGHQKGSASTSDLSKEALSQAVKAAVHIASHTSEDPCNGPADKSWLATEVPDLDLYHPQAMDVEHAIAVASRAEAVALAHDPRIVNSDGATFGTHNGTRVYGNSHGFLHGYRSSRHSLSCVVIGSEGEQMQRDYGYSVARDPAALWSAEKVGEEAARKTVERLGGRKLDTCSVPVLFSPEMAGGFVSHLVAAISGSNLYRQSSFLLDQLGEKIFPEFFNITERPHLPRALGSSPFDSEGVATVERDIISDGVLQSYLLTSYAARKMGMASTGHAGGIHNWQVASTDGDQKALLQKMGKGLLVTEVMGQGVNIVTGDYSRGAAGFWVENGEIQFPVEEITIAGNLKDMFQQIVAVGNDVDYRGAMHSGSILLENMRVAGN</sequence>
<dbReference type="InterPro" id="IPR036059">
    <property type="entry name" value="TldD/PmbA_sf"/>
</dbReference>
<comment type="similarity">
    <text evidence="1">Belongs to the peptidase U62 family.</text>
</comment>
<dbReference type="SUPFAM" id="SSF111283">
    <property type="entry name" value="Putative modulator of DNA gyrase, PmbA/TldD"/>
    <property type="match status" value="1"/>
</dbReference>
<dbReference type="InterPro" id="IPR045569">
    <property type="entry name" value="Metalloprtase-TldD/E_C"/>
</dbReference>
<dbReference type="Gene3D" id="3.30.2290.10">
    <property type="entry name" value="PmbA/TldD superfamily"/>
    <property type="match status" value="1"/>
</dbReference>
<gene>
    <name evidence="5" type="ORF">DU002_09430</name>
</gene>
<dbReference type="AlphaFoldDB" id="A0A368NIT8"/>
<dbReference type="Pfam" id="PF01523">
    <property type="entry name" value="PmbA_TldD_1st"/>
    <property type="match status" value="1"/>
</dbReference>
<dbReference type="PANTHER" id="PTHR43421">
    <property type="entry name" value="METALLOPROTEASE PMBA"/>
    <property type="match status" value="1"/>
</dbReference>
<dbReference type="InterPro" id="IPR035068">
    <property type="entry name" value="TldD/PmbA_N"/>
</dbReference>
<name>A0A368NIT8_9GAMM</name>
<evidence type="ECO:0000313" key="6">
    <source>
        <dbReference type="Proteomes" id="UP000252558"/>
    </source>
</evidence>
<keyword evidence="5" id="KW-0482">Metalloprotease</keyword>
<protein>
    <submittedName>
        <fullName evidence="5">Metalloprotease PmbA</fullName>
    </submittedName>
</protein>
<evidence type="ECO:0000256" key="1">
    <source>
        <dbReference type="ARBA" id="ARBA00005836"/>
    </source>
</evidence>
<accession>A0A368NIT8</accession>
<feature type="domain" description="Metalloprotease TldD/E central" evidence="4">
    <location>
        <begin position="125"/>
        <end position="232"/>
    </location>
</feature>
<dbReference type="OrthoDB" id="9803618at2"/>
<dbReference type="Pfam" id="PF19289">
    <property type="entry name" value="PmbA_TldD_3rd"/>
    <property type="match status" value="1"/>
</dbReference>
<keyword evidence="6" id="KW-1185">Reference proteome</keyword>
<dbReference type="EMBL" id="QPID01000005">
    <property type="protein sequence ID" value="RCU50076.1"/>
    <property type="molecule type" value="Genomic_DNA"/>
</dbReference>
<reference evidence="5 6" key="1">
    <citation type="submission" date="2018-07" db="EMBL/GenBank/DDBJ databases">
        <title>Corallincola holothuriorum sp. nov., a new facultative anaerobe isolated from sea cucumber Apostichopus japonicus.</title>
        <authorList>
            <person name="Xia H."/>
        </authorList>
    </citation>
    <scope>NUCLEOTIDE SEQUENCE [LARGE SCALE GENOMIC DNA]</scope>
    <source>
        <strain evidence="5 6">C4</strain>
    </source>
</reference>
<dbReference type="NCBIfam" id="NF008268">
    <property type="entry name" value="PRK11040.1"/>
    <property type="match status" value="1"/>
</dbReference>
<dbReference type="InterPro" id="IPR002510">
    <property type="entry name" value="Metalloprtase-TldD/E_N"/>
</dbReference>
<dbReference type="InterPro" id="IPR045570">
    <property type="entry name" value="Metalloprtase-TldD/E_cen_dom"/>
</dbReference>
<dbReference type="GO" id="GO:0006508">
    <property type="term" value="P:proteolysis"/>
    <property type="evidence" value="ECO:0007669"/>
    <property type="project" value="UniProtKB-KW"/>
</dbReference>
<organism evidence="5 6">
    <name type="scientific">Corallincola holothuriorum</name>
    <dbReference type="NCBI Taxonomy" id="2282215"/>
    <lineage>
        <taxon>Bacteria</taxon>
        <taxon>Pseudomonadati</taxon>
        <taxon>Pseudomonadota</taxon>
        <taxon>Gammaproteobacteria</taxon>
        <taxon>Alteromonadales</taxon>
        <taxon>Psychromonadaceae</taxon>
        <taxon>Corallincola</taxon>
    </lineage>
</organism>
<feature type="domain" description="Metalloprotease TldD/E C-terminal" evidence="3">
    <location>
        <begin position="240"/>
        <end position="447"/>
    </location>
</feature>
<dbReference type="GO" id="GO:0008237">
    <property type="term" value="F:metallopeptidase activity"/>
    <property type="evidence" value="ECO:0007669"/>
    <property type="project" value="UniProtKB-KW"/>
</dbReference>
<dbReference type="Proteomes" id="UP000252558">
    <property type="component" value="Unassembled WGS sequence"/>
</dbReference>
<dbReference type="InterPro" id="IPR047657">
    <property type="entry name" value="PmbA"/>
</dbReference>